<accession>A0A172WZK5</accession>
<dbReference type="OrthoDB" id="14341at10239"/>
<dbReference type="GeneID" id="27924352"/>
<evidence type="ECO:0000313" key="1">
    <source>
        <dbReference type="EMBL" id="ANF29776.1"/>
    </source>
</evidence>
<protein>
    <submittedName>
        <fullName evidence="1">ORF-128</fullName>
    </submittedName>
</protein>
<evidence type="ECO:0000313" key="2">
    <source>
        <dbReference type="Proteomes" id="UP000203996"/>
    </source>
</evidence>
<dbReference type="KEGG" id="vg:27924352"/>
<gene>
    <name evidence="1" type="ORF">CapoNPV_128</name>
</gene>
<dbReference type="RefSeq" id="YP_009255385.1">
    <property type="nucleotide sequence ID" value="NC_030240.1"/>
</dbReference>
<dbReference type="Pfam" id="PF03804">
    <property type="entry name" value="DUF325"/>
    <property type="match status" value="1"/>
</dbReference>
<keyword evidence="2" id="KW-1185">Reference proteome</keyword>
<dbReference type="Proteomes" id="UP000203996">
    <property type="component" value="Segment"/>
</dbReference>
<reference evidence="1 2" key="1">
    <citation type="journal article" date="2016" name="PLoS ONE">
        <title>Genome Sequencing and Analysis of Catopsilia pomona nucleopolyhedrovirus: A Distinct Species in Group I Alphabaculovirus.</title>
        <authorList>
            <person name="Wang J."/>
            <person name="Zhu Z."/>
            <person name="Zhang L."/>
            <person name="Hou D."/>
            <person name="Wang M."/>
            <person name="Arif B."/>
            <person name="Kou Z."/>
            <person name="Wang H."/>
            <person name="Deng F."/>
            <person name="Hu Z."/>
        </authorList>
    </citation>
    <scope>NUCLEOTIDE SEQUENCE [LARGE SCALE GENOMIC DNA]</scope>
    <source>
        <strain evidence="1">416</strain>
    </source>
</reference>
<dbReference type="EMBL" id="KU565883">
    <property type="protein sequence ID" value="ANF29776.1"/>
    <property type="molecule type" value="Genomic_DNA"/>
</dbReference>
<proteinExistence type="predicted"/>
<sequence length="143" mass="16625">MNNSSLKTNDLIKYALQLTRRYKENITPHFDNLTYLHTLIDRKVKRVDVDRFNFNNRDQLVCVCMKINVDTYMPNAVINMRSQPQRVYCGICQKCYQRTQTPPSPDNPSVYSFLCGVCGACLMIKHPLNSDSNDDSNEETMEF</sequence>
<name>A0A172WZK5_9ABAC</name>
<organism evidence="1 2">
    <name type="scientific">Catopsilia pomona nucleopolyhedrovirus</name>
    <dbReference type="NCBI Taxonomy" id="1850906"/>
    <lineage>
        <taxon>Viruses</taxon>
        <taxon>Viruses incertae sedis</taxon>
        <taxon>Naldaviricetes</taxon>
        <taxon>Lefavirales</taxon>
        <taxon>Baculoviridae</taxon>
        <taxon>Alphabaculovirus</taxon>
        <taxon>Alphabaculovirus capomonae</taxon>
    </lineage>
</organism>
<dbReference type="InterPro" id="IPR003225">
    <property type="entry name" value="DUF325"/>
</dbReference>